<dbReference type="OMA" id="NEYLGAK"/>
<dbReference type="AlphaFoldDB" id="A0A9Q8PIK7"/>
<feature type="compositionally biased region" description="Basic and acidic residues" evidence="1">
    <location>
        <begin position="277"/>
        <end position="294"/>
    </location>
</feature>
<accession>A0A9Q8PIK7</accession>
<feature type="compositionally biased region" description="Polar residues" evidence="1">
    <location>
        <begin position="37"/>
        <end position="58"/>
    </location>
</feature>
<feature type="compositionally biased region" description="Basic and acidic residues" evidence="1">
    <location>
        <begin position="386"/>
        <end position="402"/>
    </location>
</feature>
<dbReference type="EMBL" id="CP090172">
    <property type="protein sequence ID" value="UJO23086.1"/>
    <property type="molecule type" value="Genomic_DNA"/>
</dbReference>
<name>A0A9Q8PIK7_PASFU</name>
<feature type="region of interest" description="Disordered" evidence="1">
    <location>
        <begin position="125"/>
        <end position="153"/>
    </location>
</feature>
<dbReference type="KEGG" id="ffu:CLAFUR5_11896"/>
<dbReference type="GeneID" id="71991774"/>
<keyword evidence="3" id="KW-1185">Reference proteome</keyword>
<proteinExistence type="predicted"/>
<gene>
    <name evidence="2" type="ORF">CLAFUR5_11896</name>
</gene>
<feature type="compositionally biased region" description="Low complexity" evidence="1">
    <location>
        <begin position="246"/>
        <end position="266"/>
    </location>
</feature>
<reference evidence="2" key="2">
    <citation type="journal article" date="2022" name="Microb. Genom.">
        <title>A chromosome-scale genome assembly of the tomato pathogen Cladosporium fulvum reveals a compartmentalized genome architecture and the presence of a dispensable chromosome.</title>
        <authorList>
            <person name="Zaccaron A.Z."/>
            <person name="Chen L.H."/>
            <person name="Samaras A."/>
            <person name="Stergiopoulos I."/>
        </authorList>
    </citation>
    <scope>NUCLEOTIDE SEQUENCE</scope>
    <source>
        <strain evidence="2">Race5_Kim</strain>
    </source>
</reference>
<organism evidence="2 3">
    <name type="scientific">Passalora fulva</name>
    <name type="common">Tomato leaf mold</name>
    <name type="synonym">Cladosporium fulvum</name>
    <dbReference type="NCBI Taxonomy" id="5499"/>
    <lineage>
        <taxon>Eukaryota</taxon>
        <taxon>Fungi</taxon>
        <taxon>Dikarya</taxon>
        <taxon>Ascomycota</taxon>
        <taxon>Pezizomycotina</taxon>
        <taxon>Dothideomycetes</taxon>
        <taxon>Dothideomycetidae</taxon>
        <taxon>Mycosphaerellales</taxon>
        <taxon>Mycosphaerellaceae</taxon>
        <taxon>Fulvia</taxon>
    </lineage>
</organism>
<feature type="region of interest" description="Disordered" evidence="1">
    <location>
        <begin position="470"/>
        <end position="497"/>
    </location>
</feature>
<evidence type="ECO:0000313" key="2">
    <source>
        <dbReference type="EMBL" id="UJO23086.1"/>
    </source>
</evidence>
<evidence type="ECO:0000313" key="3">
    <source>
        <dbReference type="Proteomes" id="UP000756132"/>
    </source>
</evidence>
<dbReference type="Proteomes" id="UP000756132">
    <property type="component" value="Chromosome 10"/>
</dbReference>
<reference evidence="2" key="1">
    <citation type="submission" date="2021-12" db="EMBL/GenBank/DDBJ databases">
        <authorList>
            <person name="Zaccaron A."/>
            <person name="Stergiopoulos I."/>
        </authorList>
    </citation>
    <scope>NUCLEOTIDE SEQUENCE</scope>
    <source>
        <strain evidence="2">Race5_Kim</strain>
    </source>
</reference>
<feature type="compositionally biased region" description="Polar residues" evidence="1">
    <location>
        <begin position="125"/>
        <end position="136"/>
    </location>
</feature>
<sequence length="550" mass="62055">MATPAPRRSQRIAASRDGSRAGSVVSDDAQPGLYRLPSTQKQEQEQETFASAATSLLTRETPAKITKTPSKKQARTKTTITFDAAAAIDCIMRDRTHIQTLTNMQKDAVISAFAVREEGLRDQLASQRSQLTTQDSQIEELTRERDEAKRKYEQKRTLRESLFYERVQKQSQESKQSQQQTSSTPVPAASTALVTHATPMSSPEPPKQSNELETSTALVVATPHESALETPRSSFFGRIFKTIASPFSTRRSSDSSSPQASQAQKPLGELPSSRKRSAPEQEPERPVQPEERPEQQQPRPRPTPQRKTAQPPQSRAQTPYQPATLEPISEKAESEQRASMSMPDPTPSRPPRSVAKLRRAAREQDNTPSAKTPGRVWTRQPAPKEPNADARLEKLRRFHEAQRTVNTMKDDEDIKDMVPRPTKRVKIDDLVSIPHNRPGDSESTFRVYDVDSDDEMEVDAEFAEIRQNIFKASTTQEEDDKKEEETPKPVKETPNVIKQSVEVPKMTFDFPSVGLMPEDQRDRPYNEYLGAKFSWGLAEWLRTGEQVVQW</sequence>
<feature type="compositionally biased region" description="Low complexity" evidence="1">
    <location>
        <begin position="169"/>
        <end position="184"/>
    </location>
</feature>
<feature type="region of interest" description="Disordered" evidence="1">
    <location>
        <begin position="246"/>
        <end position="421"/>
    </location>
</feature>
<feature type="compositionally biased region" description="Basic and acidic residues" evidence="1">
    <location>
        <begin position="140"/>
        <end position="153"/>
    </location>
</feature>
<protein>
    <submittedName>
        <fullName evidence="2">Uncharacterized protein</fullName>
    </submittedName>
</protein>
<feature type="region of interest" description="Disordered" evidence="1">
    <location>
        <begin position="1"/>
        <end position="75"/>
    </location>
</feature>
<dbReference type="RefSeq" id="XP_047767452.1">
    <property type="nucleotide sequence ID" value="XM_047911044.1"/>
</dbReference>
<feature type="region of interest" description="Disordered" evidence="1">
    <location>
        <begin position="167"/>
        <end position="215"/>
    </location>
</feature>
<evidence type="ECO:0000256" key="1">
    <source>
        <dbReference type="SAM" id="MobiDB-lite"/>
    </source>
</evidence>
<dbReference type="OrthoDB" id="3647284at2759"/>